<reference evidence="2" key="2">
    <citation type="submission" date="2020-09" db="EMBL/GenBank/DDBJ databases">
        <authorList>
            <person name="Sun Q."/>
            <person name="Zhou Y."/>
        </authorList>
    </citation>
    <scope>NUCLEOTIDE SEQUENCE</scope>
    <source>
        <strain evidence="2">CGMCC 1.12214</strain>
    </source>
</reference>
<protein>
    <submittedName>
        <fullName evidence="2">Uncharacterized protein</fullName>
    </submittedName>
</protein>
<evidence type="ECO:0000313" key="3">
    <source>
        <dbReference type="Proteomes" id="UP000603912"/>
    </source>
</evidence>
<dbReference type="EMBL" id="BMES01000001">
    <property type="protein sequence ID" value="GGH17832.1"/>
    <property type="molecule type" value="Genomic_DNA"/>
</dbReference>
<comment type="caution">
    <text evidence="2">The sequence shown here is derived from an EMBL/GenBank/DDBJ whole genome shotgun (WGS) entry which is preliminary data.</text>
</comment>
<accession>A0A917I5W9</accession>
<keyword evidence="1" id="KW-0812">Transmembrane</keyword>
<name>A0A917I5W9_9HYPH</name>
<feature type="transmembrane region" description="Helical" evidence="1">
    <location>
        <begin position="20"/>
        <end position="40"/>
    </location>
</feature>
<keyword evidence="1" id="KW-1133">Transmembrane helix</keyword>
<dbReference type="RefSeq" id="WP_188517428.1">
    <property type="nucleotide sequence ID" value="NZ_BMES01000001.1"/>
</dbReference>
<reference evidence="2" key="1">
    <citation type="journal article" date="2014" name="Int. J. Syst. Evol. Microbiol.">
        <title>Complete genome sequence of Corynebacterium casei LMG S-19264T (=DSM 44701T), isolated from a smear-ripened cheese.</title>
        <authorList>
            <consortium name="US DOE Joint Genome Institute (JGI-PGF)"/>
            <person name="Walter F."/>
            <person name="Albersmeier A."/>
            <person name="Kalinowski J."/>
            <person name="Ruckert C."/>
        </authorList>
    </citation>
    <scope>NUCLEOTIDE SEQUENCE</scope>
    <source>
        <strain evidence="2">CGMCC 1.12214</strain>
    </source>
</reference>
<keyword evidence="3" id="KW-1185">Reference proteome</keyword>
<dbReference type="AlphaFoldDB" id="A0A917I5W9"/>
<evidence type="ECO:0000313" key="2">
    <source>
        <dbReference type="EMBL" id="GGH17832.1"/>
    </source>
</evidence>
<gene>
    <name evidence="2" type="ORF">GCM10007036_19580</name>
</gene>
<sequence>MDWFEQLFGVSPDGGSGATEALYTAAAAALVVAIVARRRLVAWTRKSRGRSQH</sequence>
<organism evidence="2 3">
    <name type="scientific">Alsobacter metallidurans</name>
    <dbReference type="NCBI Taxonomy" id="340221"/>
    <lineage>
        <taxon>Bacteria</taxon>
        <taxon>Pseudomonadati</taxon>
        <taxon>Pseudomonadota</taxon>
        <taxon>Alphaproteobacteria</taxon>
        <taxon>Hyphomicrobiales</taxon>
        <taxon>Alsobacteraceae</taxon>
        <taxon>Alsobacter</taxon>
    </lineage>
</organism>
<keyword evidence="1" id="KW-0472">Membrane</keyword>
<evidence type="ECO:0000256" key="1">
    <source>
        <dbReference type="SAM" id="Phobius"/>
    </source>
</evidence>
<proteinExistence type="predicted"/>
<dbReference type="Proteomes" id="UP000603912">
    <property type="component" value="Unassembled WGS sequence"/>
</dbReference>